<evidence type="ECO:0000256" key="1">
    <source>
        <dbReference type="SAM" id="Phobius"/>
    </source>
</evidence>
<feature type="transmembrane region" description="Helical" evidence="1">
    <location>
        <begin position="137"/>
        <end position="155"/>
    </location>
</feature>
<dbReference type="Proteomes" id="UP000004358">
    <property type="component" value="Unassembled WGS sequence"/>
</dbReference>
<dbReference type="EMBL" id="AANZ01000007">
    <property type="protein sequence ID" value="EAQ80866.1"/>
    <property type="molecule type" value="Genomic_DNA"/>
</dbReference>
<keyword evidence="1" id="KW-1133">Transmembrane helix</keyword>
<accession>A3ZRU7</accession>
<comment type="caution">
    <text evidence="2">The sequence shown here is derived from an EMBL/GenBank/DDBJ whole genome shotgun (WGS) entry which is preliminary data.</text>
</comment>
<dbReference type="STRING" id="314230.DSM3645_12636"/>
<feature type="transmembrane region" description="Helical" evidence="1">
    <location>
        <begin position="96"/>
        <end position="116"/>
    </location>
</feature>
<evidence type="ECO:0008006" key="4">
    <source>
        <dbReference type="Google" id="ProtNLM"/>
    </source>
</evidence>
<gene>
    <name evidence="2" type="ORF">DSM3645_12636</name>
</gene>
<organism evidence="2 3">
    <name type="scientific">Blastopirellula marina DSM 3645</name>
    <dbReference type="NCBI Taxonomy" id="314230"/>
    <lineage>
        <taxon>Bacteria</taxon>
        <taxon>Pseudomonadati</taxon>
        <taxon>Planctomycetota</taxon>
        <taxon>Planctomycetia</taxon>
        <taxon>Pirellulales</taxon>
        <taxon>Pirellulaceae</taxon>
        <taxon>Blastopirellula</taxon>
    </lineage>
</organism>
<evidence type="ECO:0000313" key="2">
    <source>
        <dbReference type="EMBL" id="EAQ80866.1"/>
    </source>
</evidence>
<feature type="transmembrane region" description="Helical" evidence="1">
    <location>
        <begin position="161"/>
        <end position="180"/>
    </location>
</feature>
<proteinExistence type="predicted"/>
<keyword evidence="1" id="KW-0812">Transmembrane</keyword>
<evidence type="ECO:0000313" key="3">
    <source>
        <dbReference type="Proteomes" id="UP000004358"/>
    </source>
</evidence>
<reference evidence="2 3" key="1">
    <citation type="submission" date="2006-02" db="EMBL/GenBank/DDBJ databases">
        <authorList>
            <person name="Amann R."/>
            <person name="Ferriera S."/>
            <person name="Johnson J."/>
            <person name="Kravitz S."/>
            <person name="Halpern A."/>
            <person name="Remington K."/>
            <person name="Beeson K."/>
            <person name="Tran B."/>
            <person name="Rogers Y.-H."/>
            <person name="Friedman R."/>
            <person name="Venter J.C."/>
        </authorList>
    </citation>
    <scope>NUCLEOTIDE SEQUENCE [LARGE SCALE GENOMIC DNA]</scope>
    <source>
        <strain evidence="2 3">DSM 3645</strain>
    </source>
</reference>
<protein>
    <recommendedName>
        <fullName evidence="4">LITAF domain-containing protein</fullName>
    </recommendedName>
</protein>
<dbReference type="eggNOG" id="ENOG5030UP1">
    <property type="taxonomic scope" value="Bacteria"/>
</dbReference>
<dbReference type="HOGENOM" id="CLU_1253931_0_0_0"/>
<dbReference type="AlphaFoldDB" id="A3ZRU7"/>
<keyword evidence="1" id="KW-0472">Membrane</keyword>
<sequence>MREAAVILKIWKQTILTQPPGTTMASDETIIVPEMNPFASPMADVSVSVAETGYRVRGNKLEARTPIQLPHVCIHCGDDAGEGRRFDRKIYWTPPWIFLLLLAGPIFVVIGSMLVRKPLQIDYALCPNCNGRRKTKIAIVSLIWLALLGCTISAIAWESAVLAGVCLLLFLAGIVGLIICGEHFKATSHTAGVFQIAGAKAPFLEHPIVQRQSLDSSDSF</sequence>
<name>A3ZRU7_9BACT</name>